<dbReference type="GO" id="GO:0051011">
    <property type="term" value="F:microtubule minus-end binding"/>
    <property type="evidence" value="ECO:0007669"/>
    <property type="project" value="TreeGrafter"/>
</dbReference>
<accession>A0A9P4NQS3</accession>
<feature type="region of interest" description="Disordered" evidence="7">
    <location>
        <begin position="42"/>
        <end position="61"/>
    </location>
</feature>
<feature type="coiled-coil region" evidence="6">
    <location>
        <begin position="436"/>
        <end position="463"/>
    </location>
</feature>
<dbReference type="GO" id="GO:0007020">
    <property type="term" value="P:microtubule nucleation"/>
    <property type="evidence" value="ECO:0007669"/>
    <property type="project" value="InterPro"/>
</dbReference>
<dbReference type="OrthoDB" id="775571at2759"/>
<name>A0A9P4NQS3_9PEZI</name>
<dbReference type="GO" id="GO:0051321">
    <property type="term" value="P:meiotic cell cycle"/>
    <property type="evidence" value="ECO:0007669"/>
    <property type="project" value="TreeGrafter"/>
</dbReference>
<dbReference type="GO" id="GO:0000922">
    <property type="term" value="C:spindle pole"/>
    <property type="evidence" value="ECO:0007669"/>
    <property type="project" value="InterPro"/>
</dbReference>
<dbReference type="GO" id="GO:0005816">
    <property type="term" value="C:spindle pole body"/>
    <property type="evidence" value="ECO:0007669"/>
    <property type="project" value="UniProtKB-ARBA"/>
</dbReference>
<dbReference type="AlphaFoldDB" id="A0A9P4NQS3"/>
<reference evidence="10" key="1">
    <citation type="journal article" date="2020" name="Stud. Mycol.">
        <title>101 Dothideomycetes genomes: a test case for predicting lifestyles and emergence of pathogens.</title>
        <authorList>
            <person name="Haridas S."/>
            <person name="Albert R."/>
            <person name="Binder M."/>
            <person name="Bloem J."/>
            <person name="Labutti K."/>
            <person name="Salamov A."/>
            <person name="Andreopoulos B."/>
            <person name="Baker S."/>
            <person name="Barry K."/>
            <person name="Bills G."/>
            <person name="Bluhm B."/>
            <person name="Cannon C."/>
            <person name="Castanera R."/>
            <person name="Culley D."/>
            <person name="Daum C."/>
            <person name="Ezra D."/>
            <person name="Gonzalez J."/>
            <person name="Henrissat B."/>
            <person name="Kuo A."/>
            <person name="Liang C."/>
            <person name="Lipzen A."/>
            <person name="Lutzoni F."/>
            <person name="Magnuson J."/>
            <person name="Mondo S."/>
            <person name="Nolan M."/>
            <person name="Ohm R."/>
            <person name="Pangilinan J."/>
            <person name="Park H.-J."/>
            <person name="Ramirez L."/>
            <person name="Alfaro M."/>
            <person name="Sun H."/>
            <person name="Tritt A."/>
            <person name="Yoshinaga Y."/>
            <person name="Zwiers L.-H."/>
            <person name="Turgeon B."/>
            <person name="Goodwin S."/>
            <person name="Spatafora J."/>
            <person name="Crous P."/>
            <person name="Grigoriev I."/>
        </authorList>
    </citation>
    <scope>NUCLEOTIDE SEQUENCE</scope>
    <source>
        <strain evidence="10">CBS 130266</strain>
    </source>
</reference>
<keyword evidence="6" id="KW-0175">Coiled coil</keyword>
<organism evidence="10 11">
    <name type="scientific">Tothia fuscella</name>
    <dbReference type="NCBI Taxonomy" id="1048955"/>
    <lineage>
        <taxon>Eukaryota</taxon>
        <taxon>Fungi</taxon>
        <taxon>Dikarya</taxon>
        <taxon>Ascomycota</taxon>
        <taxon>Pezizomycotina</taxon>
        <taxon>Dothideomycetes</taxon>
        <taxon>Pleosporomycetidae</taxon>
        <taxon>Venturiales</taxon>
        <taxon>Cylindrosympodiaceae</taxon>
        <taxon>Tothia</taxon>
    </lineage>
</organism>
<dbReference type="GO" id="GO:0005874">
    <property type="term" value="C:microtubule"/>
    <property type="evidence" value="ECO:0007669"/>
    <property type="project" value="UniProtKB-KW"/>
</dbReference>
<dbReference type="Pfam" id="PF17681">
    <property type="entry name" value="GCP_N_terminal"/>
    <property type="match status" value="1"/>
</dbReference>
<dbReference type="PANTHER" id="PTHR19302">
    <property type="entry name" value="GAMMA TUBULIN COMPLEX PROTEIN"/>
    <property type="match status" value="1"/>
</dbReference>
<dbReference type="GO" id="GO:0051225">
    <property type="term" value="P:spindle assembly"/>
    <property type="evidence" value="ECO:0007669"/>
    <property type="project" value="TreeGrafter"/>
</dbReference>
<feature type="compositionally biased region" description="Polar residues" evidence="7">
    <location>
        <begin position="43"/>
        <end position="54"/>
    </location>
</feature>
<dbReference type="InterPro" id="IPR007259">
    <property type="entry name" value="GCP"/>
</dbReference>
<evidence type="ECO:0000256" key="7">
    <source>
        <dbReference type="SAM" id="MobiDB-lite"/>
    </source>
</evidence>
<evidence type="ECO:0000313" key="10">
    <source>
        <dbReference type="EMBL" id="KAF2430006.1"/>
    </source>
</evidence>
<dbReference type="GO" id="GO:0043015">
    <property type="term" value="F:gamma-tubulin binding"/>
    <property type="evidence" value="ECO:0007669"/>
    <property type="project" value="InterPro"/>
</dbReference>
<keyword evidence="3 5" id="KW-0493">Microtubule</keyword>
<dbReference type="Proteomes" id="UP000800235">
    <property type="component" value="Unassembled WGS sequence"/>
</dbReference>
<comment type="subcellular location">
    <subcellularLocation>
        <location evidence="5">Cytoplasm</location>
        <location evidence="5">Cytoskeleton</location>
        <location evidence="5">Microtubule organizing center</location>
    </subcellularLocation>
</comment>
<dbReference type="GO" id="GO:0000278">
    <property type="term" value="P:mitotic cell cycle"/>
    <property type="evidence" value="ECO:0007669"/>
    <property type="project" value="TreeGrafter"/>
</dbReference>
<evidence type="ECO:0000259" key="9">
    <source>
        <dbReference type="Pfam" id="PF17681"/>
    </source>
</evidence>
<keyword evidence="4 5" id="KW-0206">Cytoskeleton</keyword>
<comment type="caution">
    <text evidence="10">The sequence shown here is derived from an EMBL/GenBank/DDBJ whole genome shotgun (WGS) entry which is preliminary data.</text>
</comment>
<evidence type="ECO:0000256" key="4">
    <source>
        <dbReference type="ARBA" id="ARBA00023212"/>
    </source>
</evidence>
<dbReference type="GO" id="GO:0031122">
    <property type="term" value="P:cytoplasmic microtubule organization"/>
    <property type="evidence" value="ECO:0007669"/>
    <property type="project" value="TreeGrafter"/>
</dbReference>
<dbReference type="InterPro" id="IPR042241">
    <property type="entry name" value="GCP_C_sf"/>
</dbReference>
<keyword evidence="11" id="KW-1185">Reference proteome</keyword>
<dbReference type="EMBL" id="MU007042">
    <property type="protein sequence ID" value="KAF2430006.1"/>
    <property type="molecule type" value="Genomic_DNA"/>
</dbReference>
<evidence type="ECO:0000256" key="5">
    <source>
        <dbReference type="RuleBase" id="RU363050"/>
    </source>
</evidence>
<gene>
    <name evidence="10" type="ORF">EJ08DRAFT_716232</name>
</gene>
<evidence type="ECO:0000256" key="2">
    <source>
        <dbReference type="ARBA" id="ARBA00022490"/>
    </source>
</evidence>
<sequence length="931" mass="104092">MMESQDAGNIFDSSDLWRPSVFSTSGINDTSLFPDVNFEFSETKSSNPYASESRTPGDLKLPDLENFEYGPLFDISPPEESVASLETVTDGEEEDVWRLCPDGHVGNEAKLLSWESFGQKEYHEPRSAYISEAGPGAFDVALQEKEQRKAARKVIQSDVYLKSLFALGLGRSSVLFTYDANSKRFTKELAAGTPTGYSAESSGALQNHLMACGNRMRHLRDYADRTYSSGVAFPAKIALANAVSSIIEALEQHLSDAAADIRSLLQLQQAFDRPSRILSEVHDIVQSMKGARSDEEMATAIFLRCQNCEQEPDWLRSILLVLLARVSGPWLEIAEEWIGLRQDQGFHFGKDGQAAAFVDCDAATSDQSNPKPEIVYIHRPELMPAFIAPEDGQMIFNIGQSLRIIREHDPDHPLAEPIRSLDKKPSLKWTFEWDEVDGILEKAKRYEEALAAATREYGNAKINLEASPHAVSATTEEQRSHGEKRPTEVFSFDTSTDFDALPLSSASLPDELYQMIRSSFSPAIIEPNSTIAFSPPISLTPLLSFNPLLTTQSRLINSATIRLFLRSHHLRTHLSLQRQFHLFGDGVFVSKLTSALFDPNLHTTERKRGVMRAGSSAMGLKLGSRSTWPPASSELRLALTGILGECWAASSAALRSESDRRNERRPAGDLPGSLSFSIRQLDDAEAEKILDPSSLHALDFLRLQYSPPAPLGAILTPLSLEKYDNIFKFLLRILRLLFVVTHLPRSGTATSQNFRLQAYHFMTRLAGYYFKTGAGETWNLFERYLDGVEQRLKEEDENEELGVRVMEGIDDIRRIHELCLDRILFALVLRRRQEKVMNLLEEIFDVVLQFSKRCSEPAEDDEEIEEKLFASFQSKVALFMEVCKGLVGKKGYGKATAGEERLGFGVAAMGDENVIERLVVALDFNGFLSRV</sequence>
<feature type="domain" description="Gamma tubulin complex component protein N-terminal" evidence="9">
    <location>
        <begin position="163"/>
        <end position="413"/>
    </location>
</feature>
<evidence type="ECO:0000313" key="11">
    <source>
        <dbReference type="Proteomes" id="UP000800235"/>
    </source>
</evidence>
<evidence type="ECO:0000256" key="6">
    <source>
        <dbReference type="SAM" id="Coils"/>
    </source>
</evidence>
<dbReference type="PANTHER" id="PTHR19302:SF70">
    <property type="entry name" value="GAMMA-TUBULIN COMPLEX COMPONENT 6"/>
    <property type="match status" value="1"/>
</dbReference>
<dbReference type="Pfam" id="PF04130">
    <property type="entry name" value="GCP_C_terminal"/>
    <property type="match status" value="1"/>
</dbReference>
<comment type="similarity">
    <text evidence="1 5">Belongs to the TUBGCP family.</text>
</comment>
<dbReference type="GO" id="GO:0000930">
    <property type="term" value="C:gamma-tubulin complex"/>
    <property type="evidence" value="ECO:0007669"/>
    <property type="project" value="TreeGrafter"/>
</dbReference>
<proteinExistence type="inferred from homology"/>
<dbReference type="InterPro" id="IPR040457">
    <property type="entry name" value="GCP_C"/>
</dbReference>
<protein>
    <recommendedName>
        <fullName evidence="5">Spindle pole body component</fullName>
    </recommendedName>
</protein>
<feature type="domain" description="Gamma tubulin complex component C-terminal" evidence="8">
    <location>
        <begin position="570"/>
        <end position="927"/>
    </location>
</feature>
<dbReference type="Gene3D" id="1.20.120.1900">
    <property type="entry name" value="Gamma-tubulin complex, C-terminal domain"/>
    <property type="match status" value="1"/>
</dbReference>
<evidence type="ECO:0000259" key="8">
    <source>
        <dbReference type="Pfam" id="PF04130"/>
    </source>
</evidence>
<evidence type="ECO:0000256" key="1">
    <source>
        <dbReference type="ARBA" id="ARBA00010337"/>
    </source>
</evidence>
<evidence type="ECO:0000256" key="3">
    <source>
        <dbReference type="ARBA" id="ARBA00022701"/>
    </source>
</evidence>
<dbReference type="InterPro" id="IPR041470">
    <property type="entry name" value="GCP_N"/>
</dbReference>
<keyword evidence="2 5" id="KW-0963">Cytoplasm</keyword>